<evidence type="ECO:0000313" key="4">
    <source>
        <dbReference type="Proteomes" id="UP000482487"/>
    </source>
</evidence>
<dbReference type="AlphaFoldDB" id="A0A7C9IK81"/>
<evidence type="ECO:0000259" key="2">
    <source>
        <dbReference type="PROSITE" id="PS51781"/>
    </source>
</evidence>
<dbReference type="Proteomes" id="UP000482487">
    <property type="component" value="Unassembled WGS sequence"/>
</dbReference>
<evidence type="ECO:0000313" key="3">
    <source>
        <dbReference type="EMBL" id="MYL82264.1"/>
    </source>
</evidence>
<gene>
    <name evidence="3" type="ORF">GTA51_03815</name>
</gene>
<proteinExistence type="predicted"/>
<comment type="caution">
    <text evidence="3">The sequence shown here is derived from an EMBL/GenBank/DDBJ whole genome shotgun (WGS) entry which is preliminary data.</text>
</comment>
<dbReference type="InterPro" id="IPR003646">
    <property type="entry name" value="SH3-like_bac-type"/>
</dbReference>
<dbReference type="OrthoDB" id="5459427at2"/>
<feature type="domain" description="SH3b" evidence="2">
    <location>
        <begin position="35"/>
        <end position="98"/>
    </location>
</feature>
<protein>
    <submittedName>
        <fullName evidence="3">SH3 domain-containing protein</fullName>
    </submittedName>
</protein>
<dbReference type="Pfam" id="PF08239">
    <property type="entry name" value="SH3_3"/>
    <property type="match status" value="1"/>
</dbReference>
<feature type="signal peptide" evidence="1">
    <location>
        <begin position="1"/>
        <end position="22"/>
    </location>
</feature>
<dbReference type="EMBL" id="WVUD01000004">
    <property type="protein sequence ID" value="MYL82264.1"/>
    <property type="molecule type" value="Genomic_DNA"/>
</dbReference>
<dbReference type="SMART" id="SM00287">
    <property type="entry name" value="SH3b"/>
    <property type="match status" value="1"/>
</dbReference>
<keyword evidence="1" id="KW-0732">Signal</keyword>
<accession>A0A7C9IK81</accession>
<dbReference type="PROSITE" id="PS51257">
    <property type="entry name" value="PROKAR_LIPOPROTEIN"/>
    <property type="match status" value="1"/>
</dbReference>
<sequence length="98" mass="10775">MKKHLWSACALFLLLTALTAGCSVSIDLTPPPPAGYVRSVSVESVYVRSCPAANCDVRTVVYRGQRVRVYEYDKGWARVSTLDSGATGWMDARYLSGR</sequence>
<feature type="chain" id="PRO_5028867817" evidence="1">
    <location>
        <begin position="23"/>
        <end position="98"/>
    </location>
</feature>
<name>A0A7C9IK81_9BACT</name>
<organism evidence="3 4">
    <name type="scientific">Solidesulfovibrio aerotolerans</name>
    <dbReference type="NCBI Taxonomy" id="295255"/>
    <lineage>
        <taxon>Bacteria</taxon>
        <taxon>Pseudomonadati</taxon>
        <taxon>Thermodesulfobacteriota</taxon>
        <taxon>Desulfovibrionia</taxon>
        <taxon>Desulfovibrionales</taxon>
        <taxon>Desulfovibrionaceae</taxon>
        <taxon>Solidesulfovibrio</taxon>
    </lineage>
</organism>
<dbReference type="PROSITE" id="PS51781">
    <property type="entry name" value="SH3B"/>
    <property type="match status" value="1"/>
</dbReference>
<evidence type="ECO:0000256" key="1">
    <source>
        <dbReference type="SAM" id="SignalP"/>
    </source>
</evidence>
<dbReference type="RefSeq" id="WP_160958836.1">
    <property type="nucleotide sequence ID" value="NZ_WVUD01000004.1"/>
</dbReference>
<dbReference type="Gene3D" id="2.30.30.40">
    <property type="entry name" value="SH3 Domains"/>
    <property type="match status" value="1"/>
</dbReference>
<reference evidence="3 4" key="1">
    <citation type="submission" date="2020-01" db="EMBL/GenBank/DDBJ databases">
        <title>Genome sequence of Desulfovibrio aerotolerans DSM 16695(T).</title>
        <authorList>
            <person name="Karnachuk O."/>
            <person name="Avakyan M."/>
            <person name="Mardanov A."/>
            <person name="Kadnikov V."/>
            <person name="Ravin N."/>
        </authorList>
    </citation>
    <scope>NUCLEOTIDE SEQUENCE [LARGE SCALE GENOMIC DNA]</scope>
    <source>
        <strain evidence="3 4">DSM 16695</strain>
    </source>
</reference>
<keyword evidence="4" id="KW-1185">Reference proteome</keyword>